<accession>A0ABP1ECI8</accession>
<protein>
    <recommendedName>
        <fullName evidence="10">Palmitoyltransferase</fullName>
        <ecNumber evidence="10">2.3.1.225</ecNumber>
    </recommendedName>
</protein>
<name>A0ABP1ECI8_9APHY</name>
<evidence type="ECO:0000256" key="1">
    <source>
        <dbReference type="ARBA" id="ARBA00004141"/>
    </source>
</evidence>
<feature type="transmembrane region" description="Helical" evidence="10">
    <location>
        <begin position="325"/>
        <end position="347"/>
    </location>
</feature>
<keyword evidence="7" id="KW-0449">Lipoprotein</keyword>
<dbReference type="EMBL" id="OZ037952">
    <property type="protein sequence ID" value="CAL1717229.1"/>
    <property type="molecule type" value="Genomic_DNA"/>
</dbReference>
<comment type="domain">
    <text evidence="10">The DHHC domain is required for palmitoyltransferase activity.</text>
</comment>
<proteinExistence type="inferred from homology"/>
<feature type="domain" description="Palmitoyltransferase DHHC" evidence="11">
    <location>
        <begin position="158"/>
        <end position="247"/>
    </location>
</feature>
<reference evidence="13" key="1">
    <citation type="submission" date="2024-04" db="EMBL/GenBank/DDBJ databases">
        <authorList>
            <person name="Shaw F."/>
            <person name="Minotto A."/>
        </authorList>
    </citation>
    <scope>NUCLEOTIDE SEQUENCE [LARGE SCALE GENOMIC DNA]</scope>
</reference>
<dbReference type="Pfam" id="PF01529">
    <property type="entry name" value="DHHC"/>
    <property type="match status" value="1"/>
</dbReference>
<evidence type="ECO:0000256" key="6">
    <source>
        <dbReference type="ARBA" id="ARBA00023139"/>
    </source>
</evidence>
<dbReference type="InterPro" id="IPR001594">
    <property type="entry name" value="Palmitoyltrfase_DHHC"/>
</dbReference>
<keyword evidence="3 10" id="KW-0812">Transmembrane</keyword>
<keyword evidence="2 10" id="KW-0808">Transferase</keyword>
<keyword evidence="5 10" id="KW-0472">Membrane</keyword>
<keyword evidence="8 10" id="KW-0012">Acyltransferase</keyword>
<keyword evidence="6" id="KW-0564">Palmitate</keyword>
<evidence type="ECO:0000256" key="7">
    <source>
        <dbReference type="ARBA" id="ARBA00023288"/>
    </source>
</evidence>
<organism evidence="12 13">
    <name type="scientific">Somion occarium</name>
    <dbReference type="NCBI Taxonomy" id="3059160"/>
    <lineage>
        <taxon>Eukaryota</taxon>
        <taxon>Fungi</taxon>
        <taxon>Dikarya</taxon>
        <taxon>Basidiomycota</taxon>
        <taxon>Agaricomycotina</taxon>
        <taxon>Agaricomycetes</taxon>
        <taxon>Polyporales</taxon>
        <taxon>Cerrenaceae</taxon>
        <taxon>Somion</taxon>
    </lineage>
</organism>
<evidence type="ECO:0000256" key="9">
    <source>
        <dbReference type="ARBA" id="ARBA00048048"/>
    </source>
</evidence>
<gene>
    <name evidence="12" type="ORF">GFSPODELE1_LOCUS11116</name>
</gene>
<evidence type="ECO:0000313" key="13">
    <source>
        <dbReference type="Proteomes" id="UP001497453"/>
    </source>
</evidence>
<evidence type="ECO:0000256" key="4">
    <source>
        <dbReference type="ARBA" id="ARBA00022989"/>
    </source>
</evidence>
<dbReference type="EC" id="2.3.1.225" evidence="10"/>
<feature type="transmembrane region" description="Helical" evidence="10">
    <location>
        <begin position="169"/>
        <end position="190"/>
    </location>
</feature>
<comment type="catalytic activity">
    <reaction evidence="9 10">
        <text>L-cysteinyl-[protein] + hexadecanoyl-CoA = S-hexadecanoyl-L-cysteinyl-[protein] + CoA</text>
        <dbReference type="Rhea" id="RHEA:36683"/>
        <dbReference type="Rhea" id="RHEA-COMP:10131"/>
        <dbReference type="Rhea" id="RHEA-COMP:11032"/>
        <dbReference type="ChEBI" id="CHEBI:29950"/>
        <dbReference type="ChEBI" id="CHEBI:57287"/>
        <dbReference type="ChEBI" id="CHEBI:57379"/>
        <dbReference type="ChEBI" id="CHEBI:74151"/>
        <dbReference type="EC" id="2.3.1.225"/>
    </reaction>
</comment>
<evidence type="ECO:0000256" key="8">
    <source>
        <dbReference type="ARBA" id="ARBA00023315"/>
    </source>
</evidence>
<keyword evidence="4 10" id="KW-1133">Transmembrane helix</keyword>
<comment type="similarity">
    <text evidence="10">Belongs to the DHHC palmitoyltransferase family.</text>
</comment>
<feature type="transmembrane region" description="Helical" evidence="10">
    <location>
        <begin position="210"/>
        <end position="235"/>
    </location>
</feature>
<evidence type="ECO:0000313" key="12">
    <source>
        <dbReference type="EMBL" id="CAL1717229.1"/>
    </source>
</evidence>
<dbReference type="PANTHER" id="PTHR12246">
    <property type="entry name" value="PALMITOYLTRANSFERASE ZDHHC16"/>
    <property type="match status" value="1"/>
</dbReference>
<evidence type="ECO:0000256" key="5">
    <source>
        <dbReference type="ARBA" id="ARBA00023136"/>
    </source>
</evidence>
<dbReference type="InterPro" id="IPR039859">
    <property type="entry name" value="PFA4/ZDH16/20/ERF2-like"/>
</dbReference>
<evidence type="ECO:0000256" key="2">
    <source>
        <dbReference type="ARBA" id="ARBA00022679"/>
    </source>
</evidence>
<feature type="transmembrane region" description="Helical" evidence="10">
    <location>
        <begin position="21"/>
        <end position="45"/>
    </location>
</feature>
<evidence type="ECO:0000256" key="3">
    <source>
        <dbReference type="ARBA" id="ARBA00022692"/>
    </source>
</evidence>
<keyword evidence="13" id="KW-1185">Reference proteome</keyword>
<evidence type="ECO:0000259" key="11">
    <source>
        <dbReference type="Pfam" id="PF01529"/>
    </source>
</evidence>
<comment type="subcellular location">
    <subcellularLocation>
        <location evidence="1">Membrane</location>
        <topology evidence="1">Multi-pass membrane protein</topology>
    </subcellularLocation>
</comment>
<dbReference type="Proteomes" id="UP001497453">
    <property type="component" value="Chromosome 9"/>
</dbReference>
<sequence length="350" mass="39666">MYCAQRVFRLCKWLERLGDRLTGAAGPVFVSLAIVLLSTGTISFFDVIAPSLPWPWLSIPACLLIATNMFAHYYYVCTISPGFVADGPHTPGTGLLWAKKRKTARIRQLTGVRWSDDVSVTKASVTKCRRCAEMRPESPSLPDMQPLCIEIRSPLSRVNQCVGLYNERYFVLFLVYLVIATFCFSALGWPHVMAALGWHDDPWPYRSPQIMFLLTYILAAVLCFAVTIMTGWHLWSIASGETSVEAHDHDHYRRMAKRRGDDFVNSYDLGKMKNLELFFNVGMDGYPLYTLALPLRAEPYTDGRSWARKKGLERHHGIPLHYRQLCLSVSLGCVSLVGLWSVMALLWSTM</sequence>
<feature type="transmembrane region" description="Helical" evidence="10">
    <location>
        <begin position="57"/>
        <end position="76"/>
    </location>
</feature>
<evidence type="ECO:0000256" key="10">
    <source>
        <dbReference type="RuleBase" id="RU079119"/>
    </source>
</evidence>